<reference evidence="2 3" key="1">
    <citation type="submission" date="2023-08" db="EMBL/GenBank/DDBJ databases">
        <title>Black Yeasts Isolated from many extreme environments.</title>
        <authorList>
            <person name="Coleine C."/>
            <person name="Stajich J.E."/>
            <person name="Selbmann L."/>
        </authorList>
    </citation>
    <scope>NUCLEOTIDE SEQUENCE [LARGE SCALE GENOMIC DNA]</scope>
    <source>
        <strain evidence="2 3">CCFEE 6328</strain>
    </source>
</reference>
<feature type="compositionally biased region" description="Basic and acidic residues" evidence="1">
    <location>
        <begin position="9"/>
        <end position="29"/>
    </location>
</feature>
<name>A0ABR0JK49_9EURO</name>
<feature type="region of interest" description="Disordered" evidence="1">
    <location>
        <begin position="1"/>
        <end position="50"/>
    </location>
</feature>
<evidence type="ECO:0000256" key="1">
    <source>
        <dbReference type="SAM" id="MobiDB-lite"/>
    </source>
</evidence>
<evidence type="ECO:0000313" key="3">
    <source>
        <dbReference type="Proteomes" id="UP001345691"/>
    </source>
</evidence>
<dbReference type="EMBL" id="JAVRRF010000004">
    <property type="protein sequence ID" value="KAK5066169.1"/>
    <property type="molecule type" value="Genomic_DNA"/>
</dbReference>
<gene>
    <name evidence="2" type="ORF">LTR69_002687</name>
</gene>
<proteinExistence type="predicted"/>
<protein>
    <submittedName>
        <fullName evidence="2">Uncharacterized protein</fullName>
    </submittedName>
</protein>
<sequence>MSLEGVSENETKVESHTENVVSEDAKNLEDQVVSTDATGEEVKVKSDSVEDMAAVDKATLPHDDKEARTQSHAPCVDAVDDLDTFKIAARTLLSIHRDEIAHRDEQISKLRGELLRVREGLQALEKQSFLGEPFQDSDGFGDKQELRNDSSEQVKSISDWSLLDLSEKEHVLDINAHLTESSNSASTQRMRTMLVLALVAKALEEYVLTPNYLLEDDDELRYILSRMTDTGKKTHFRSLLLSIAEADGLKEPVKLFRVENALNSIMKPFEAMFQEDFRDKLRSRLEQLFEDVMTAWEPVQHYESHFEVSTVAKVSGRQWMSLLFEGDTANLVMVNSDAFEADPVLMIVFPKVCVIDRSKKSAFTTVFPGVVFQKSQATIAAADAEVKGIEIPAVLDTEPLPTQHLEEMLKETPDADEADSRVTGSDSEGSSASGDKTDGGSETESNDGDVEA</sequence>
<organism evidence="2 3">
    <name type="scientific">Exophiala sideris</name>
    <dbReference type="NCBI Taxonomy" id="1016849"/>
    <lineage>
        <taxon>Eukaryota</taxon>
        <taxon>Fungi</taxon>
        <taxon>Dikarya</taxon>
        <taxon>Ascomycota</taxon>
        <taxon>Pezizomycotina</taxon>
        <taxon>Eurotiomycetes</taxon>
        <taxon>Chaetothyriomycetidae</taxon>
        <taxon>Chaetothyriales</taxon>
        <taxon>Herpotrichiellaceae</taxon>
        <taxon>Exophiala</taxon>
    </lineage>
</organism>
<comment type="caution">
    <text evidence="2">The sequence shown here is derived from an EMBL/GenBank/DDBJ whole genome shotgun (WGS) entry which is preliminary data.</text>
</comment>
<feature type="compositionally biased region" description="Basic and acidic residues" evidence="1">
    <location>
        <begin position="140"/>
        <end position="152"/>
    </location>
</feature>
<feature type="compositionally biased region" description="Low complexity" evidence="1">
    <location>
        <begin position="424"/>
        <end position="434"/>
    </location>
</feature>
<keyword evidence="3" id="KW-1185">Reference proteome</keyword>
<dbReference type="Proteomes" id="UP001345691">
    <property type="component" value="Unassembled WGS sequence"/>
</dbReference>
<accession>A0ABR0JK49</accession>
<feature type="region of interest" description="Disordered" evidence="1">
    <location>
        <begin position="406"/>
        <end position="452"/>
    </location>
</feature>
<feature type="region of interest" description="Disordered" evidence="1">
    <location>
        <begin position="132"/>
        <end position="152"/>
    </location>
</feature>
<evidence type="ECO:0000313" key="2">
    <source>
        <dbReference type="EMBL" id="KAK5066169.1"/>
    </source>
</evidence>